<dbReference type="InterPro" id="IPR002146">
    <property type="entry name" value="ATP_synth_b/b'su_bac/chlpt"/>
</dbReference>
<accession>A0ABX0VU73</accession>
<evidence type="ECO:0000256" key="7">
    <source>
        <dbReference type="ARBA" id="ARBA00023065"/>
    </source>
</evidence>
<evidence type="ECO:0000256" key="3">
    <source>
        <dbReference type="ARBA" id="ARBA00022547"/>
    </source>
</evidence>
<evidence type="ECO:0000256" key="10">
    <source>
        <dbReference type="ARBA" id="ARBA00025198"/>
    </source>
</evidence>
<evidence type="ECO:0000313" key="15">
    <source>
        <dbReference type="EMBL" id="NIY70960.1"/>
    </source>
</evidence>
<keyword evidence="5 13" id="KW-0375">Hydrogen ion transport</keyword>
<evidence type="ECO:0000256" key="5">
    <source>
        <dbReference type="ARBA" id="ARBA00022781"/>
    </source>
</evidence>
<dbReference type="RefSeq" id="WP_167635852.1">
    <property type="nucleotide sequence ID" value="NZ_JAATOP010000001.1"/>
</dbReference>
<dbReference type="CDD" id="cd06503">
    <property type="entry name" value="ATP-synt_Fo_b"/>
    <property type="match status" value="1"/>
</dbReference>
<comment type="subunit">
    <text evidence="13">F-type ATPases have 2 components, F(1) - the catalytic core - and F(0) - the membrane proton channel. F(1) has five subunits: alpha(3), beta(3), gamma(1), delta(1), epsilon(1). F(0) has three main subunits: a(1), b(2) and c(10-14). The alpha and beta chains form an alternating ring which encloses part of the gamma chain. F(1) is attached to F(0) by a central stalk formed by the gamma and epsilon chains, while a peripheral stalk is formed by the delta and b chains.</text>
</comment>
<evidence type="ECO:0000256" key="12">
    <source>
        <dbReference type="ARBA" id="ARBA00037847"/>
    </source>
</evidence>
<keyword evidence="8 13" id="KW-0472">Membrane</keyword>
<comment type="similarity">
    <text evidence="1 13 14">Belongs to the ATPase B chain family.</text>
</comment>
<evidence type="ECO:0000256" key="6">
    <source>
        <dbReference type="ARBA" id="ARBA00022989"/>
    </source>
</evidence>
<evidence type="ECO:0000313" key="16">
    <source>
        <dbReference type="Proteomes" id="UP000709466"/>
    </source>
</evidence>
<dbReference type="EMBL" id="JAATOP010000001">
    <property type="protein sequence ID" value="NIY70960.1"/>
    <property type="molecule type" value="Genomic_DNA"/>
</dbReference>
<keyword evidence="7 13" id="KW-0406">Ion transport</keyword>
<keyword evidence="4 13" id="KW-0812">Transmembrane</keyword>
<evidence type="ECO:0000256" key="14">
    <source>
        <dbReference type="RuleBase" id="RU003848"/>
    </source>
</evidence>
<comment type="function">
    <text evidence="11">Component of the F(0) channel, it forms part of the peripheral stalk, linking F(1) to F(0). The b'-subunit is a diverged and duplicated form of b found in plants and photosynthetic bacteria.</text>
</comment>
<protein>
    <recommendedName>
        <fullName evidence="13">ATP synthase subunit b</fullName>
    </recommendedName>
    <alternativeName>
        <fullName evidence="13">ATP synthase F(0) sector subunit b</fullName>
    </alternativeName>
    <alternativeName>
        <fullName evidence="13">ATPase subunit I</fullName>
    </alternativeName>
    <alternativeName>
        <fullName evidence="13">F-type ATPase subunit b</fullName>
        <shortName evidence="13">F-ATPase subunit b</shortName>
    </alternativeName>
</protein>
<evidence type="ECO:0000256" key="1">
    <source>
        <dbReference type="ARBA" id="ARBA00005513"/>
    </source>
</evidence>
<keyword evidence="9 13" id="KW-0066">ATP synthesis</keyword>
<dbReference type="PANTHER" id="PTHR33445:SF1">
    <property type="entry name" value="ATP SYNTHASE SUBUNIT B"/>
    <property type="match status" value="1"/>
</dbReference>
<comment type="caution">
    <text evidence="15">The sequence shown here is derived from an EMBL/GenBank/DDBJ whole genome shotgun (WGS) entry which is preliminary data.</text>
</comment>
<evidence type="ECO:0000256" key="9">
    <source>
        <dbReference type="ARBA" id="ARBA00023310"/>
    </source>
</evidence>
<feature type="transmembrane region" description="Helical" evidence="13">
    <location>
        <begin position="46"/>
        <end position="65"/>
    </location>
</feature>
<keyword evidence="16" id="KW-1185">Reference proteome</keyword>
<keyword evidence="6 13" id="KW-1133">Transmembrane helix</keyword>
<comment type="subcellular location">
    <subcellularLocation>
        <location evidence="13">Cell membrane</location>
        <topology evidence="13">Single-pass membrane protein</topology>
    </subcellularLocation>
    <subcellularLocation>
        <location evidence="12">Endomembrane system</location>
        <topology evidence="12">Single-pass membrane protein</topology>
    </subcellularLocation>
</comment>
<dbReference type="Proteomes" id="UP000709466">
    <property type="component" value="Unassembled WGS sequence"/>
</dbReference>
<dbReference type="InterPro" id="IPR050059">
    <property type="entry name" value="ATP_synthase_B_chain"/>
</dbReference>
<name>A0ABX0VU73_9RHOB</name>
<proteinExistence type="inferred from homology"/>
<reference evidence="15 16" key="1">
    <citation type="submission" date="2020-03" db="EMBL/GenBank/DDBJ databases">
        <title>Bacterial isolates of synthetic phycosphere.</title>
        <authorList>
            <person name="Fu H."/>
            <person name="Moran M.A."/>
        </authorList>
    </citation>
    <scope>NUCLEOTIDE SEQUENCE [LARGE SCALE GENOMIC DNA]</scope>
    <source>
        <strain evidence="15 16">HF1</strain>
    </source>
</reference>
<keyword evidence="13" id="KW-1003">Cell membrane</keyword>
<dbReference type="NCBIfam" id="NF009988">
    <property type="entry name" value="PRK13454.1"/>
    <property type="match status" value="1"/>
</dbReference>
<evidence type="ECO:0000256" key="4">
    <source>
        <dbReference type="ARBA" id="ARBA00022692"/>
    </source>
</evidence>
<comment type="function">
    <text evidence="10 13">F(1)F(0) ATP synthase produces ATP from ADP in the presence of a proton or sodium gradient. F-type ATPases consist of two structural domains, F(1) containing the extramembraneous catalytic core and F(0) containing the membrane proton channel, linked together by a central stalk and a peripheral stalk. During catalysis, ATP synthesis in the catalytic domain of F(1) is coupled via a rotary mechanism of the central stalk subunits to proton translocation.</text>
</comment>
<evidence type="ECO:0000256" key="8">
    <source>
        <dbReference type="ARBA" id="ARBA00023136"/>
    </source>
</evidence>
<keyword evidence="3 13" id="KW-0138">CF(0)</keyword>
<evidence type="ECO:0000256" key="2">
    <source>
        <dbReference type="ARBA" id="ARBA00022448"/>
    </source>
</evidence>
<gene>
    <name evidence="13" type="primary">atpF</name>
    <name evidence="15" type="ORF">HCZ30_00755</name>
</gene>
<sequence>MADTNTEVAHTATDVATAHGADMAHGAEAGGASMPQLDPSTYSNQIFWLLVTLVVIYFVLSRIALPRIAAVLAERSGTITNDIAAAEELKLKATEAEATYNKALADARAEAARIVADTKAQIQSDLDVEIAKADEVIAAKTAEGAKAIDEIRANAVASVEEVAKDTAGAIVAALGGTADQAVIDAEVAEQMKG</sequence>
<dbReference type="Pfam" id="PF00430">
    <property type="entry name" value="ATP-synt_B"/>
    <property type="match status" value="1"/>
</dbReference>
<evidence type="ECO:0000256" key="13">
    <source>
        <dbReference type="HAMAP-Rule" id="MF_01398"/>
    </source>
</evidence>
<organism evidence="15 16">
    <name type="scientific">Marivivens donghaensis</name>
    <dbReference type="NCBI Taxonomy" id="1699413"/>
    <lineage>
        <taxon>Bacteria</taxon>
        <taxon>Pseudomonadati</taxon>
        <taxon>Pseudomonadota</taxon>
        <taxon>Alphaproteobacteria</taxon>
        <taxon>Rhodobacterales</taxon>
        <taxon>Paracoccaceae</taxon>
        <taxon>Marivivens group</taxon>
        <taxon>Marivivens</taxon>
    </lineage>
</organism>
<keyword evidence="2 13" id="KW-0813">Transport</keyword>
<dbReference type="PANTHER" id="PTHR33445">
    <property type="entry name" value="ATP SYNTHASE SUBUNIT B', CHLOROPLASTIC"/>
    <property type="match status" value="1"/>
</dbReference>
<dbReference type="HAMAP" id="MF_01398">
    <property type="entry name" value="ATP_synth_b_bprime"/>
    <property type="match status" value="1"/>
</dbReference>
<evidence type="ECO:0000256" key="11">
    <source>
        <dbReference type="ARBA" id="ARBA00025614"/>
    </source>
</evidence>